<evidence type="ECO:0008006" key="3">
    <source>
        <dbReference type="Google" id="ProtNLM"/>
    </source>
</evidence>
<gene>
    <name evidence="1" type="ORF">EMU01_29500</name>
</gene>
<dbReference type="NCBIfam" id="TIGR01725">
    <property type="entry name" value="phge_HK97_gp10"/>
    <property type="match status" value="1"/>
</dbReference>
<dbReference type="Proteomes" id="UP000321175">
    <property type="component" value="Unassembled WGS sequence"/>
</dbReference>
<proteinExistence type="predicted"/>
<comment type="caution">
    <text evidence="1">The sequence shown here is derived from an EMBL/GenBank/DDBJ whole genome shotgun (WGS) entry which is preliminary data.</text>
</comment>
<accession>A0ABQ0VGL7</accession>
<keyword evidence="2" id="KW-1185">Reference proteome</keyword>
<evidence type="ECO:0000313" key="2">
    <source>
        <dbReference type="Proteomes" id="UP000321175"/>
    </source>
</evidence>
<dbReference type="GeneID" id="60999672"/>
<reference evidence="1 2" key="1">
    <citation type="submission" date="2019-07" db="EMBL/GenBank/DDBJ databases">
        <title>Whole genome shotgun sequence of Enterococcus mundtii NBRC 100490.</title>
        <authorList>
            <person name="Hosoyama A."/>
            <person name="Uohara A."/>
            <person name="Ohji S."/>
            <person name="Ichikawa N."/>
        </authorList>
    </citation>
    <scope>NUCLEOTIDE SEQUENCE [LARGE SCALE GENOMIC DNA]</scope>
    <source>
        <strain evidence="1 2">NBRC 100490</strain>
    </source>
</reference>
<sequence>MASKNNNGFADMADYLGNLAKVDPKQISMESLEEAANFYLKNLMPNIPKSLIKKEHMKDHVKVVIDKDSVKVQFEDTAFYWRFAENGTTNQKAQHFASGTYEQNKERIEDIMTKKILKLWRG</sequence>
<dbReference type="InterPro" id="IPR010064">
    <property type="entry name" value="HK97-gp10_tail"/>
</dbReference>
<dbReference type="RefSeq" id="WP_071867992.1">
    <property type="nucleotide sequence ID" value="NZ_BJWA01000038.1"/>
</dbReference>
<dbReference type="EMBL" id="BJWA01000038">
    <property type="protein sequence ID" value="GEL81806.1"/>
    <property type="molecule type" value="Genomic_DNA"/>
</dbReference>
<protein>
    <recommendedName>
        <fullName evidence="3">HK97 gp10 family phage protein</fullName>
    </recommendedName>
</protein>
<evidence type="ECO:0000313" key="1">
    <source>
        <dbReference type="EMBL" id="GEL81806.1"/>
    </source>
</evidence>
<dbReference type="Pfam" id="PF04883">
    <property type="entry name" value="HK97-gp10_like"/>
    <property type="match status" value="1"/>
</dbReference>
<name>A0ABQ0VGL7_ENTMU</name>
<organism evidence="1 2">
    <name type="scientific">Enterococcus mundtii</name>
    <dbReference type="NCBI Taxonomy" id="53346"/>
    <lineage>
        <taxon>Bacteria</taxon>
        <taxon>Bacillati</taxon>
        <taxon>Bacillota</taxon>
        <taxon>Bacilli</taxon>
        <taxon>Lactobacillales</taxon>
        <taxon>Enterococcaceae</taxon>
        <taxon>Enterococcus</taxon>
    </lineage>
</organism>